<dbReference type="Gene3D" id="3.40.50.2300">
    <property type="match status" value="1"/>
</dbReference>
<dbReference type="InterPro" id="IPR032472">
    <property type="entry name" value="ArgoL2"/>
</dbReference>
<dbReference type="Pfam" id="PF16488">
    <property type="entry name" value="ArgoL2"/>
    <property type="match status" value="1"/>
</dbReference>
<evidence type="ECO:0000313" key="4">
    <source>
        <dbReference type="Proteomes" id="UP001172155"/>
    </source>
</evidence>
<feature type="domain" description="Piwi" evidence="2">
    <location>
        <begin position="608"/>
        <end position="903"/>
    </location>
</feature>
<evidence type="ECO:0000259" key="2">
    <source>
        <dbReference type="PROSITE" id="PS50822"/>
    </source>
</evidence>
<dbReference type="GO" id="GO:0003723">
    <property type="term" value="F:RNA binding"/>
    <property type="evidence" value="ECO:0007669"/>
    <property type="project" value="InterPro"/>
</dbReference>
<keyword evidence="4" id="KW-1185">Reference proteome</keyword>
<dbReference type="Pfam" id="PF16486">
    <property type="entry name" value="ArgoN"/>
    <property type="match status" value="1"/>
</dbReference>
<dbReference type="CDD" id="cd04657">
    <property type="entry name" value="Piwi_ago-like"/>
    <property type="match status" value="1"/>
</dbReference>
<dbReference type="Pfam" id="PF02171">
    <property type="entry name" value="Piwi"/>
    <property type="match status" value="1"/>
</dbReference>
<reference evidence="3" key="1">
    <citation type="submission" date="2023-06" db="EMBL/GenBank/DDBJ databases">
        <title>Genome-scale phylogeny and comparative genomics of the fungal order Sordariales.</title>
        <authorList>
            <consortium name="Lawrence Berkeley National Laboratory"/>
            <person name="Hensen N."/>
            <person name="Bonometti L."/>
            <person name="Westerberg I."/>
            <person name="Brannstrom I.O."/>
            <person name="Guillou S."/>
            <person name="Cros-Aarteil S."/>
            <person name="Calhoun S."/>
            <person name="Haridas S."/>
            <person name="Kuo A."/>
            <person name="Mondo S."/>
            <person name="Pangilinan J."/>
            <person name="Riley R."/>
            <person name="LaButti K."/>
            <person name="Andreopoulos B."/>
            <person name="Lipzen A."/>
            <person name="Chen C."/>
            <person name="Yanf M."/>
            <person name="Daum C."/>
            <person name="Ng V."/>
            <person name="Clum A."/>
            <person name="Steindorff A."/>
            <person name="Ohm R."/>
            <person name="Martin F."/>
            <person name="Silar P."/>
            <person name="Natvig D."/>
            <person name="Lalanne C."/>
            <person name="Gautier V."/>
            <person name="Ament-velasquez S.L."/>
            <person name="Kruys A."/>
            <person name="Hutchinson M.I."/>
            <person name="Powell A.J."/>
            <person name="Barry K."/>
            <person name="Miller A.N."/>
            <person name="Grigoriev I.V."/>
            <person name="Debuchy R."/>
            <person name="Gladieux P."/>
            <person name="Thoren M.H."/>
            <person name="Johannesson H."/>
        </authorList>
    </citation>
    <scope>NUCLEOTIDE SEQUENCE</scope>
    <source>
        <strain evidence="3">SMH3187-1</strain>
    </source>
</reference>
<dbReference type="InterPro" id="IPR036085">
    <property type="entry name" value="PAZ_dom_sf"/>
</dbReference>
<protein>
    <submittedName>
        <fullName evidence="3">Piwi domain-containing protein</fullName>
    </submittedName>
</protein>
<dbReference type="SUPFAM" id="SSF53098">
    <property type="entry name" value="Ribonuclease H-like"/>
    <property type="match status" value="1"/>
</dbReference>
<accession>A0AA40F2V4</accession>
<dbReference type="CDD" id="cd02846">
    <property type="entry name" value="PAZ_argonaute_like"/>
    <property type="match status" value="1"/>
</dbReference>
<dbReference type="PANTHER" id="PTHR22891">
    <property type="entry name" value="EUKARYOTIC TRANSLATION INITIATION FACTOR 2C"/>
    <property type="match status" value="1"/>
</dbReference>
<dbReference type="Proteomes" id="UP001172155">
    <property type="component" value="Unassembled WGS sequence"/>
</dbReference>
<dbReference type="PROSITE" id="PS50822">
    <property type="entry name" value="PIWI"/>
    <property type="match status" value="1"/>
</dbReference>
<dbReference type="PROSITE" id="PS50821">
    <property type="entry name" value="PAZ"/>
    <property type="match status" value="1"/>
</dbReference>
<evidence type="ECO:0000259" key="1">
    <source>
        <dbReference type="PROSITE" id="PS50821"/>
    </source>
</evidence>
<dbReference type="Pfam" id="PF08699">
    <property type="entry name" value="ArgoL1"/>
    <property type="match status" value="1"/>
</dbReference>
<name>A0AA40F2V4_9PEZI</name>
<dbReference type="AlphaFoldDB" id="A0AA40F2V4"/>
<dbReference type="InterPro" id="IPR003165">
    <property type="entry name" value="Piwi"/>
</dbReference>
<feature type="domain" description="PAZ" evidence="1">
    <location>
        <begin position="310"/>
        <end position="433"/>
    </location>
</feature>
<dbReference type="InterPro" id="IPR003100">
    <property type="entry name" value="PAZ_dom"/>
</dbReference>
<gene>
    <name evidence="3" type="ORF">B0T18DRAFT_461669</name>
</gene>
<sequence>MAAPSGQAPGAAAPAAPAVQYAQLPSFKAAKHVNKRVDLPAEAYVDLTAYSSEAGEKARVALTTKFARRPKFNTSGENIKVGVNQFRVKTVPYDKDIFQFDVSATPVGTRKTKPGEPIKDIVFKKCWESKVFQAQLKTLGYPVIYDGAKLAWAIKDTEIRCLIDLDVDKGKPAREDKTNEFRFQVKATKKIRLASLTAYLGGKTMWDTSVTECMNFLDHLLRQGPSENFKLIKRSFFNTKSQTSTLGTCIEAVKGIYSAIRMNESISIQGLTGLGVNVDVSNQAFWVGQPLIKLVLNYVAFMAPGKGPANENELAAALRPIRGGAAAGPAFAELKRLARLRFVTTHRKDGKNEEYTIAKFTGGSGYGATGANAHTVKFDRRDPKSNDPLKTTKISVYEYYLSEFKIKLQFPDLPLVETGKGAYFPMELCRINRLNSYPFKLDANQTTAMLKFAVKRPGPRKDEILKSVENLGWNKDPYLKSFGIGIDPNMPMIAAKFLKNPKLVFNKKDLNPGTNGRWIIQGHQFAEPNKVPLKSWVVGIFEGSSDKAAVGRWIQAFVAVYKGHGGKVENPTPLILEFNNTRSREEYGASIQRMFTETGQKFQAAPQIMLFVVRNKVSQPYETLKCYADTVLGVPSQVMLGKHMGSPNGQYQSNVAMKINAKLGGTTARAVPAAPGSAKATPLVPPKTAMIGVDVSHSAPGAIGASLASMCLSVDKDCVFYTGAVQTNGYRVEILTPENVHEMLEPLLKEWVFRNKVTGPENIFYFRDGVSEGQFSHVIDFELAEMRKVFQKVMQRVPKITVIVATKRHHIRFFPERGDKNGNPLPGTLVEKEVTHPFHYDFYLCSHVAIQGTARPVHYNVIHDEVKMSVDDLQRMIYYQCYQYVRSTTPVSLHPAVYYAHLAGNRGRCHEMAGAAPQPLKKAGSQATTVMPPAPKLRPMGKSAHPSQVGQIQRTMWYI</sequence>
<dbReference type="InterPro" id="IPR032474">
    <property type="entry name" value="Argonaute_N"/>
</dbReference>
<dbReference type="SUPFAM" id="SSF101690">
    <property type="entry name" value="PAZ domain"/>
    <property type="match status" value="2"/>
</dbReference>
<dbReference type="Gene3D" id="3.30.420.10">
    <property type="entry name" value="Ribonuclease H-like superfamily/Ribonuclease H"/>
    <property type="match status" value="1"/>
</dbReference>
<dbReference type="Pfam" id="PF02170">
    <property type="entry name" value="PAZ"/>
    <property type="match status" value="1"/>
</dbReference>
<proteinExistence type="predicted"/>
<dbReference type="Gene3D" id="2.170.260.10">
    <property type="entry name" value="paz domain"/>
    <property type="match status" value="1"/>
</dbReference>
<dbReference type="InterPro" id="IPR045246">
    <property type="entry name" value="Piwi_ago-like"/>
</dbReference>
<comment type="caution">
    <text evidence="3">The sequence shown here is derived from an EMBL/GenBank/DDBJ whole genome shotgun (WGS) entry which is preliminary data.</text>
</comment>
<evidence type="ECO:0000313" key="3">
    <source>
        <dbReference type="EMBL" id="KAK0749887.1"/>
    </source>
</evidence>
<dbReference type="SMART" id="SM00950">
    <property type="entry name" value="Piwi"/>
    <property type="match status" value="1"/>
</dbReference>
<dbReference type="SMART" id="SM01163">
    <property type="entry name" value="DUF1785"/>
    <property type="match status" value="1"/>
</dbReference>
<dbReference type="EMBL" id="JAUKUD010000003">
    <property type="protein sequence ID" value="KAK0749887.1"/>
    <property type="molecule type" value="Genomic_DNA"/>
</dbReference>
<dbReference type="InterPro" id="IPR012337">
    <property type="entry name" value="RNaseH-like_sf"/>
</dbReference>
<dbReference type="InterPro" id="IPR014811">
    <property type="entry name" value="ArgoL1"/>
</dbReference>
<dbReference type="InterPro" id="IPR036397">
    <property type="entry name" value="RNaseH_sf"/>
</dbReference>
<organism evidence="3 4">
    <name type="scientific">Schizothecium vesticola</name>
    <dbReference type="NCBI Taxonomy" id="314040"/>
    <lineage>
        <taxon>Eukaryota</taxon>
        <taxon>Fungi</taxon>
        <taxon>Dikarya</taxon>
        <taxon>Ascomycota</taxon>
        <taxon>Pezizomycotina</taxon>
        <taxon>Sordariomycetes</taxon>
        <taxon>Sordariomycetidae</taxon>
        <taxon>Sordariales</taxon>
        <taxon>Schizotheciaceae</taxon>
        <taxon>Schizothecium</taxon>
    </lineage>
</organism>